<dbReference type="EMBL" id="MW538937">
    <property type="protein sequence ID" value="UBU98579.1"/>
    <property type="molecule type" value="Genomic_DNA"/>
</dbReference>
<dbReference type="GeneID" id="68665239"/>
<dbReference type="AlphaFoldDB" id="A0A8K1I850"/>
<keyword evidence="1" id="KW-0255">Endonuclease</keyword>
<protein>
    <submittedName>
        <fullName evidence="1">LAGLIDADG endonuclease</fullName>
    </submittedName>
</protein>
<name>A0A8K1I850_9PEZI</name>
<gene>
    <name evidence="1" type="primary">orf114E</name>
</gene>
<keyword evidence="1" id="KW-0378">Hydrolase</keyword>
<proteinExistence type="predicted"/>
<accession>A0A8K1I850</accession>
<keyword evidence="1" id="KW-0496">Mitochondrion</keyword>
<keyword evidence="1" id="KW-0540">Nuclease</keyword>
<sequence>MATWLRFSIGQHSRDRAAPPSLIFFIKKILREGGVLLFESLVNFFKTPARRRGNLPYWALPSNKSWYSTTCVKNGVTKDGNPKGHLKDLNPFYVTGLRRWRRNICCIYLQKRRS</sequence>
<reference evidence="1" key="1">
    <citation type="submission" date="2021-01" db="EMBL/GenBank/DDBJ databases">
        <authorList>
            <person name="Sun H.-H."/>
            <person name="Zhang S."/>
            <person name="Zhang Y.-J."/>
        </authorList>
    </citation>
    <scope>NUCLEOTIDE SEQUENCE</scope>
    <source>
        <strain evidence="1">CMM1</strain>
    </source>
</reference>
<organism evidence="1">
    <name type="scientific">Morchella brunnea</name>
    <dbReference type="NCBI Taxonomy" id="1174671"/>
    <lineage>
        <taxon>Eukaryota</taxon>
        <taxon>Fungi</taxon>
        <taxon>Dikarya</taxon>
        <taxon>Ascomycota</taxon>
        <taxon>Pezizomycotina</taxon>
        <taxon>Pezizomycetes</taxon>
        <taxon>Pezizales</taxon>
        <taxon>Morchellaceae</taxon>
        <taxon>Morchella</taxon>
    </lineage>
</organism>
<dbReference type="GO" id="GO:0004519">
    <property type="term" value="F:endonuclease activity"/>
    <property type="evidence" value="ECO:0007669"/>
    <property type="project" value="UniProtKB-KW"/>
</dbReference>
<evidence type="ECO:0000313" key="1">
    <source>
        <dbReference type="EMBL" id="UBU98579.1"/>
    </source>
</evidence>
<geneLocation type="mitochondrion" evidence="1"/>
<dbReference type="RefSeq" id="YP_010218771.1">
    <property type="nucleotide sequence ID" value="NC_058917.1"/>
</dbReference>